<dbReference type="SUPFAM" id="SSF51905">
    <property type="entry name" value="FAD/NAD(P)-binding domain"/>
    <property type="match status" value="1"/>
</dbReference>
<feature type="binding site" evidence="2">
    <location>
        <position position="354"/>
    </location>
    <ligand>
        <name>L-tryptophan</name>
        <dbReference type="ChEBI" id="CHEBI:57912"/>
    </ligand>
</feature>
<dbReference type="PIRSF" id="PIRSF011396">
    <property type="entry name" value="Trp_halogenase"/>
    <property type="match status" value="1"/>
</dbReference>
<dbReference type="InterPro" id="IPR050816">
    <property type="entry name" value="Flavin-dep_Halogenase_NPB"/>
</dbReference>
<proteinExistence type="predicted"/>
<feature type="binding site" evidence="2">
    <location>
        <position position="86"/>
    </location>
    <ligand>
        <name>7-chloro-L-tryptophan</name>
        <dbReference type="ChEBI" id="CHEBI:58713"/>
    </ligand>
</feature>
<keyword evidence="2" id="KW-0274">FAD</keyword>
<organism evidence="3">
    <name type="scientific">Myxococcus fulvus</name>
    <dbReference type="NCBI Taxonomy" id="33"/>
    <lineage>
        <taxon>Bacteria</taxon>
        <taxon>Pseudomonadati</taxon>
        <taxon>Myxococcota</taxon>
        <taxon>Myxococcia</taxon>
        <taxon>Myxococcales</taxon>
        <taxon>Cystobacterineae</taxon>
        <taxon>Myxococcaceae</taxon>
        <taxon>Myxococcus</taxon>
    </lineage>
</organism>
<dbReference type="InterPro" id="IPR036188">
    <property type="entry name" value="FAD/NAD-bd_sf"/>
</dbReference>
<dbReference type="Gene3D" id="3.50.50.60">
    <property type="entry name" value="FAD/NAD(P)-binding domain"/>
    <property type="match status" value="1"/>
</dbReference>
<gene>
    <name evidence="3" type="primary">prnA</name>
</gene>
<dbReference type="InterPro" id="IPR006905">
    <property type="entry name" value="Flavin_halogenase"/>
</dbReference>
<feature type="active site" evidence="1">
    <location>
        <position position="86"/>
    </location>
</feature>
<dbReference type="GO" id="GO:0004497">
    <property type="term" value="F:monooxygenase activity"/>
    <property type="evidence" value="ECO:0007669"/>
    <property type="project" value="InterPro"/>
</dbReference>
<protein>
    <submittedName>
        <fullName evidence="3">Tryptophan halogenase</fullName>
    </submittedName>
</protein>
<dbReference type="AlphaFoldDB" id="Q9RPF9"/>
<evidence type="ECO:0000256" key="2">
    <source>
        <dbReference type="PIRSR" id="PIRSR011396-2"/>
    </source>
</evidence>
<sequence>MDQSSVENDNRVRKIIIVGGGSSGWMAAAYLSKALNFNADITLIESPTIPRIGVGEATIPTIKEELFDFLEIPEEEWMSECKATYKLGIRFQNWKKPASQGGDHYYHNFGEMPQVKGVPLSHLWMYKHQLQGFAEPMAYSCYPTSPICDAQKSPRYMDGTKAVHYAYHFDALLVANFLKKWSIERGLTFISDDIVDTQLDDGGSIKHLRGASGRSYAADLYIDCTGFAGLLIEQALGEPKVTFHDSLLTDRAVAINIPSDPATEGIRPYTTASAFSSGWTWEIPLYGRAGNGYVYSSAFQTPEDAEREVRAWFGKKADALDVRHIKFVSGRRRRSWVKNCVSIGLASSFLEPLESTGLYFVYAALYQLVACFPSKHIEPVLRDKFNERVSYMVDDVRDFIVLHFCTSPRTDTPYWKANQNELKLPDTLKEVLELQRAGIPIRRSYHTNDALYSSFEAGFDRFWTNSNFQSIFAGVGYLPRQPMPLLHSRPDILAEAERTFDDLRQKTAQMMSRLPSQYDYLTSLYARGSRAREEERQRAG</sequence>
<keyword evidence="2" id="KW-0547">Nucleotide-binding</keyword>
<keyword evidence="2" id="KW-0285">Flavoprotein</keyword>
<feature type="binding site" evidence="2">
    <location>
        <position position="345"/>
    </location>
    <ligand>
        <name>FAD</name>
        <dbReference type="ChEBI" id="CHEBI:57692"/>
    </ligand>
</feature>
<accession>Q9RPF9</accession>
<name>Q9RPF9_MYXFU</name>
<dbReference type="EMBL" id="AF161185">
    <property type="protein sequence ID" value="AAD46369.1"/>
    <property type="molecule type" value="Genomic_DNA"/>
</dbReference>
<evidence type="ECO:0000313" key="3">
    <source>
        <dbReference type="EMBL" id="AAD46369.1"/>
    </source>
</evidence>
<dbReference type="PANTHER" id="PTHR43747">
    <property type="entry name" value="FAD-BINDING PROTEIN"/>
    <property type="match status" value="1"/>
</dbReference>
<dbReference type="PANTHER" id="PTHR43747:SF4">
    <property type="entry name" value="FLAVIN-DEPENDENT TRYPTOPHAN HALOGENASE"/>
    <property type="match status" value="1"/>
</dbReference>
<evidence type="ECO:0000256" key="1">
    <source>
        <dbReference type="PIRSR" id="PIRSR011396-1"/>
    </source>
</evidence>
<dbReference type="Pfam" id="PF04820">
    <property type="entry name" value="Trp_halogenase"/>
    <property type="match status" value="1"/>
</dbReference>
<dbReference type="GO" id="GO:0000166">
    <property type="term" value="F:nucleotide binding"/>
    <property type="evidence" value="ECO:0007669"/>
    <property type="project" value="UniProtKB-KW"/>
</dbReference>
<reference evidence="3" key="1">
    <citation type="journal article" date="1999" name="FEMS Microbiol. Lett.">
        <title>Conservation of the pyrrolnitrin biosynthetic gene cluster among six pyrrolnitrin-producing strains.</title>
        <authorList>
            <person name="Hammer P.E."/>
            <person name="Burd W."/>
            <person name="Hill D.S."/>
            <person name="Ligon J.M."/>
            <person name="van Pee K."/>
        </authorList>
    </citation>
    <scope>NUCLEOTIDE SEQUENCE</scope>
    <source>
        <strain evidence="3">Mx f147</strain>
    </source>
</reference>
<dbReference type="InterPro" id="IPR033856">
    <property type="entry name" value="Trp_halogen"/>
</dbReference>